<dbReference type="PANTHER" id="PTHR46305">
    <property type="match status" value="1"/>
</dbReference>
<dbReference type="Pfam" id="PF02525">
    <property type="entry name" value="Flavodoxin_2"/>
    <property type="match status" value="1"/>
</dbReference>
<dbReference type="InterPro" id="IPR003680">
    <property type="entry name" value="Flavodoxin_fold"/>
</dbReference>
<evidence type="ECO:0000256" key="1">
    <source>
        <dbReference type="ARBA" id="ARBA00001974"/>
    </source>
</evidence>
<dbReference type="RefSeq" id="WP_005504206.1">
    <property type="nucleotide sequence ID" value="NZ_CAJZGU010000003.1"/>
</dbReference>
<evidence type="ECO:0000313" key="6">
    <source>
        <dbReference type="Proteomes" id="UP000218628"/>
    </source>
</evidence>
<dbReference type="SUPFAM" id="SSF52218">
    <property type="entry name" value="Flavoproteins"/>
    <property type="match status" value="1"/>
</dbReference>
<keyword evidence="3" id="KW-0274">FAD</keyword>
<keyword evidence="2" id="KW-0285">Flavoprotein</keyword>
<evidence type="ECO:0000313" key="5">
    <source>
        <dbReference type="EMBL" id="ATF63194.1"/>
    </source>
</evidence>
<protein>
    <submittedName>
        <fullName evidence="5">Flavodoxin family protein</fullName>
    </submittedName>
</protein>
<dbReference type="EMBL" id="CP023510">
    <property type="protein sequence ID" value="ATF63194.1"/>
    <property type="molecule type" value="Genomic_DNA"/>
</dbReference>
<comment type="cofactor">
    <cofactor evidence="1">
        <name>FAD</name>
        <dbReference type="ChEBI" id="CHEBI:57692"/>
    </cofactor>
</comment>
<sequence>MNILLIDGGKAFAHSAGRLNHTLHQVARDTLSALGHHVRETVIDDGYDIHQEVEKFQWMDAVIWQMPGWWMHEPWTVKKYMDEVFTAGAGTLYANDGRHRVSPTEGYGTGGLLQGRRHMLSLTWNAPREAFTREGDFFEGLGVDALYMHFHKAHEFMGTTQLPTFICYDVIKNPQVEQYLADYTAHLNEVFGQA</sequence>
<dbReference type="InterPro" id="IPR052397">
    <property type="entry name" value="NADPH-QR_MdaB"/>
</dbReference>
<evidence type="ECO:0000256" key="4">
    <source>
        <dbReference type="ARBA" id="ARBA00037981"/>
    </source>
</evidence>
<proteinExistence type="inferred from homology"/>
<dbReference type="InterPro" id="IPR029039">
    <property type="entry name" value="Flavoprotein-like_sf"/>
</dbReference>
<name>A0A291DFK5_9MICC</name>
<dbReference type="AlphaFoldDB" id="A0A291DFK5"/>
<dbReference type="GeneID" id="61435953"/>
<reference evidence="6" key="1">
    <citation type="submission" date="2017-09" db="EMBL/GenBank/DDBJ databases">
        <title>FDA dAtabase for Regulatory Grade micrObial Sequences (FDA-ARGOS): Supporting development and validation of Infectious Disease Dx tests.</title>
        <authorList>
            <person name="Minogue T."/>
            <person name="Wolcott M."/>
            <person name="Wasieloski L."/>
            <person name="Aguilar W."/>
            <person name="Moore D."/>
            <person name="Tallon L."/>
            <person name="Sadzewicz L."/>
            <person name="Ott S."/>
            <person name="Zhao X."/>
            <person name="Nagaraj S."/>
            <person name="Vavikolanu K."/>
            <person name="Aluvathingal J."/>
            <person name="Nadendla S."/>
            <person name="Sichtig H."/>
        </authorList>
    </citation>
    <scope>NUCLEOTIDE SEQUENCE [LARGE SCALE GENOMIC DNA]</scope>
    <source>
        <strain evidence="6">FDAARGOS_369</strain>
    </source>
</reference>
<comment type="similarity">
    <text evidence="4">Belongs to the oxidoreductase MdaB family.</text>
</comment>
<organism evidence="5 6">
    <name type="scientific">Rothia mucilaginosa</name>
    <dbReference type="NCBI Taxonomy" id="43675"/>
    <lineage>
        <taxon>Bacteria</taxon>
        <taxon>Bacillati</taxon>
        <taxon>Actinomycetota</taxon>
        <taxon>Actinomycetes</taxon>
        <taxon>Micrococcales</taxon>
        <taxon>Micrococcaceae</taxon>
        <taxon>Rothia</taxon>
    </lineage>
</organism>
<dbReference type="Gene3D" id="3.40.50.360">
    <property type="match status" value="1"/>
</dbReference>
<gene>
    <name evidence="5" type="ORF">CO690_05695</name>
</gene>
<dbReference type="Proteomes" id="UP000218628">
    <property type="component" value="Chromosome"/>
</dbReference>
<evidence type="ECO:0000256" key="3">
    <source>
        <dbReference type="ARBA" id="ARBA00022827"/>
    </source>
</evidence>
<evidence type="ECO:0000256" key="2">
    <source>
        <dbReference type="ARBA" id="ARBA00022630"/>
    </source>
</evidence>
<accession>A0A291DFK5</accession>
<dbReference type="PANTHER" id="PTHR46305:SF3">
    <property type="entry name" value="NADPH:QUINONE OXIDOREDUCTASE MDAB"/>
    <property type="match status" value="1"/>
</dbReference>